<dbReference type="EMBL" id="CAMXCT010001234">
    <property type="protein sequence ID" value="CAI3988126.1"/>
    <property type="molecule type" value="Genomic_DNA"/>
</dbReference>
<feature type="compositionally biased region" description="Low complexity" evidence="1">
    <location>
        <begin position="293"/>
        <end position="310"/>
    </location>
</feature>
<gene>
    <name evidence="2" type="ORF">C1SCF055_LOCUS15344</name>
</gene>
<accession>A0A9P1CAX5</accession>
<comment type="caution">
    <text evidence="2">The sequence shown here is derived from an EMBL/GenBank/DDBJ whole genome shotgun (WGS) entry which is preliminary data.</text>
</comment>
<organism evidence="2">
    <name type="scientific">Cladocopium goreaui</name>
    <dbReference type="NCBI Taxonomy" id="2562237"/>
    <lineage>
        <taxon>Eukaryota</taxon>
        <taxon>Sar</taxon>
        <taxon>Alveolata</taxon>
        <taxon>Dinophyceae</taxon>
        <taxon>Suessiales</taxon>
        <taxon>Symbiodiniaceae</taxon>
        <taxon>Cladocopium</taxon>
    </lineage>
</organism>
<dbReference type="Proteomes" id="UP001152797">
    <property type="component" value="Unassembled WGS sequence"/>
</dbReference>
<dbReference type="OrthoDB" id="436157at2759"/>
<protein>
    <submittedName>
        <fullName evidence="4">SEC14-like protein 1</fullName>
    </submittedName>
</protein>
<evidence type="ECO:0000313" key="3">
    <source>
        <dbReference type="EMBL" id="CAL1141501.1"/>
    </source>
</evidence>
<name>A0A9P1CAX5_9DINO</name>
<evidence type="ECO:0000256" key="1">
    <source>
        <dbReference type="SAM" id="MobiDB-lite"/>
    </source>
</evidence>
<proteinExistence type="predicted"/>
<dbReference type="EMBL" id="CAMXCT020001234">
    <property type="protein sequence ID" value="CAL1141501.1"/>
    <property type="molecule type" value="Genomic_DNA"/>
</dbReference>
<evidence type="ECO:0000313" key="5">
    <source>
        <dbReference type="Proteomes" id="UP001152797"/>
    </source>
</evidence>
<reference evidence="2" key="1">
    <citation type="submission" date="2022-10" db="EMBL/GenBank/DDBJ databases">
        <authorList>
            <person name="Chen Y."/>
            <person name="Dougan E. K."/>
            <person name="Chan C."/>
            <person name="Rhodes N."/>
            <person name="Thang M."/>
        </authorList>
    </citation>
    <scope>NUCLEOTIDE SEQUENCE</scope>
</reference>
<feature type="region of interest" description="Disordered" evidence="1">
    <location>
        <begin position="41"/>
        <end position="60"/>
    </location>
</feature>
<reference evidence="3" key="2">
    <citation type="submission" date="2024-04" db="EMBL/GenBank/DDBJ databases">
        <authorList>
            <person name="Chen Y."/>
            <person name="Shah S."/>
            <person name="Dougan E. K."/>
            <person name="Thang M."/>
            <person name="Chan C."/>
        </authorList>
    </citation>
    <scope>NUCLEOTIDE SEQUENCE [LARGE SCALE GENOMIC DNA]</scope>
</reference>
<sequence>MSGTNTSPVGDDLDDFAGVYEPLSKDGAFVVYRPRAIEDLQEPFQPERTAPREKNTAVPPRVRRCISAVRSRELLKQKALAVTLEPPLVEGKKDDEILQTLRGGGVGAPGVCHLEVDTEAEDSEVSVEPTETGRPCFLERPEECALDGCSHLFVRSKGPLHSADEPPDFLQLPEPIKQRTAGAARVAAAARAWAAATSPPQNGATAALNGTFFGQAAGSERPMVVIAIQDVPPTARGDTDRTAQIMAELRQQGRDASARAAEEARAVEPREAVAGPAILALRRMRNRIAEGLPWASSPRDPSRPRSIMPSFSRRAAPSGVSSNQGATQMGGAASPGGPPAAVSSLERLEVRHPGGFPEPHYSQLVPTAPSAPKPQSNGRGFFRRNWPRMNLMNTLGWGGSSSSSSAQGRRRRMSPGSRIPHLRVGRMDHLRCFSDLSSGQLQESKDLAVPVEL</sequence>
<dbReference type="AlphaFoldDB" id="A0A9P1CAX5"/>
<feature type="region of interest" description="Disordered" evidence="1">
    <location>
        <begin position="292"/>
        <end position="424"/>
    </location>
</feature>
<keyword evidence="5" id="KW-1185">Reference proteome</keyword>
<evidence type="ECO:0000313" key="2">
    <source>
        <dbReference type="EMBL" id="CAI3988126.1"/>
    </source>
</evidence>
<evidence type="ECO:0000313" key="4">
    <source>
        <dbReference type="EMBL" id="CAL4775438.1"/>
    </source>
</evidence>
<dbReference type="EMBL" id="CAMXCT030001234">
    <property type="protein sequence ID" value="CAL4775438.1"/>
    <property type="molecule type" value="Genomic_DNA"/>
</dbReference>